<evidence type="ECO:0000313" key="3">
    <source>
        <dbReference type="EMBL" id="RTH08047.1"/>
    </source>
</evidence>
<dbReference type="RefSeq" id="WP_019551487.1">
    <property type="nucleotide sequence ID" value="NZ_PELP01000009.1"/>
</dbReference>
<evidence type="ECO:0000256" key="1">
    <source>
        <dbReference type="ARBA" id="ARBA00023118"/>
    </source>
</evidence>
<dbReference type="Pfam" id="PF03787">
    <property type="entry name" value="RAMPs"/>
    <property type="match status" value="1"/>
</dbReference>
<dbReference type="AlphaFoldDB" id="A0A430RHW1"/>
<keyword evidence="1" id="KW-0051">Antiviral defense</keyword>
<dbReference type="PANTHER" id="PTHR36700:SF1">
    <property type="entry name" value="CRISPR SYSTEM CMR SUBUNIT CMR4"/>
    <property type="match status" value="1"/>
</dbReference>
<gene>
    <name evidence="3" type="primary">cmr4</name>
    <name evidence="3" type="ORF">CSW47_00375</name>
</gene>
<dbReference type="InterPro" id="IPR013410">
    <property type="entry name" value="CRISPR-assoc_RAMP_Cmr4"/>
</dbReference>
<evidence type="ECO:0000313" key="4">
    <source>
        <dbReference type="Proteomes" id="UP000286734"/>
    </source>
</evidence>
<dbReference type="CDD" id="cd09682">
    <property type="entry name" value="Cmr4_III-B"/>
    <property type="match status" value="1"/>
</dbReference>
<protein>
    <submittedName>
        <fullName evidence="3">Type III-B CRISPR module RAMP protein Cmr4</fullName>
    </submittedName>
</protein>
<sequence length="289" mass="31204">MSHSGETVTALTLVHALSPLHAGTGQGIGAIDLPIAREKATGIPYLPGSSLKGVLRDRAQGEGWDQNTLFAVFGPDTSESSEHAGALQVGDAKLLLLPVRSLYGVFAHVTSPYLLERFQREAELSSLQVPELSGLPQREGVRVAPGSLLVEGGVVYLEDLDLKAHEDPALTAWEAWFRERTKAPVKGRLAVVHDDLMAYLLETATEVVARIRLDDETKTVARGALWYEENLPAESLLYSLMRAERSRRKGTELAPEGVLAMVKGLLERPLQLGGKATVGRGLCRITLGG</sequence>
<evidence type="ECO:0000259" key="2">
    <source>
        <dbReference type="Pfam" id="PF03787"/>
    </source>
</evidence>
<name>A0A430RHW1_THESC</name>
<feature type="domain" description="CRISPR type III-associated protein" evidence="2">
    <location>
        <begin position="15"/>
        <end position="283"/>
    </location>
</feature>
<dbReference type="EMBL" id="PELP01000009">
    <property type="protein sequence ID" value="RTH08047.1"/>
    <property type="molecule type" value="Genomic_DNA"/>
</dbReference>
<accession>A0A430RHW1</accession>
<dbReference type="Proteomes" id="UP000286734">
    <property type="component" value="Unassembled WGS sequence"/>
</dbReference>
<dbReference type="GeneID" id="93867516"/>
<dbReference type="PANTHER" id="PTHR36700">
    <property type="entry name" value="CRISPR SYSTEM CMR SUBUNIT CMR4"/>
    <property type="match status" value="1"/>
</dbReference>
<reference evidence="3 4" key="1">
    <citation type="journal article" date="2019" name="Extremophiles">
        <title>Biogeography of thermophiles and predominance of Thermus scotoductus in domestic water heaters.</title>
        <authorList>
            <person name="Wilpiszeski R.L."/>
            <person name="Zhang Z."/>
            <person name="House C.H."/>
        </authorList>
    </citation>
    <scope>NUCLEOTIDE SEQUENCE [LARGE SCALE GENOMIC DNA]</scope>
    <source>
        <strain evidence="3 4">34_S34</strain>
    </source>
</reference>
<comment type="caution">
    <text evidence="3">The sequence shown here is derived from an EMBL/GenBank/DDBJ whole genome shotgun (WGS) entry which is preliminary data.</text>
</comment>
<dbReference type="GO" id="GO:0051607">
    <property type="term" value="P:defense response to virus"/>
    <property type="evidence" value="ECO:0007669"/>
    <property type="project" value="UniProtKB-KW"/>
</dbReference>
<proteinExistence type="predicted"/>
<dbReference type="NCBIfam" id="TIGR02580">
    <property type="entry name" value="cas_RAMP_Cmr4"/>
    <property type="match status" value="1"/>
</dbReference>
<organism evidence="3 4">
    <name type="scientific">Thermus scotoductus</name>
    <dbReference type="NCBI Taxonomy" id="37636"/>
    <lineage>
        <taxon>Bacteria</taxon>
        <taxon>Thermotogati</taxon>
        <taxon>Deinococcota</taxon>
        <taxon>Deinococci</taxon>
        <taxon>Thermales</taxon>
        <taxon>Thermaceae</taxon>
        <taxon>Thermus</taxon>
    </lineage>
</organism>
<dbReference type="InterPro" id="IPR005537">
    <property type="entry name" value="RAMP_III_fam"/>
</dbReference>